<organism evidence="2">
    <name type="scientific">Hemiselmis andersenii</name>
    <name type="common">Cryptophyte alga</name>
    <dbReference type="NCBI Taxonomy" id="464988"/>
    <lineage>
        <taxon>Eukaryota</taxon>
        <taxon>Cryptophyceae</taxon>
        <taxon>Cryptomonadales</taxon>
        <taxon>Hemiselmidaceae</taxon>
        <taxon>Hemiselmis</taxon>
    </lineage>
</organism>
<reference evidence="2" key="1">
    <citation type="submission" date="2021-01" db="EMBL/GenBank/DDBJ databases">
        <authorList>
            <person name="Corre E."/>
            <person name="Pelletier E."/>
            <person name="Niang G."/>
            <person name="Scheremetjew M."/>
            <person name="Finn R."/>
            <person name="Kale V."/>
            <person name="Holt S."/>
            <person name="Cochrane G."/>
            <person name="Meng A."/>
            <person name="Brown T."/>
            <person name="Cohen L."/>
        </authorList>
    </citation>
    <scope>NUCLEOTIDE SEQUENCE</scope>
    <source>
        <strain evidence="2">CCMP441</strain>
    </source>
</reference>
<proteinExistence type="predicted"/>
<accession>A0A6U4RYR0</accession>
<dbReference type="GO" id="GO:0003779">
    <property type="term" value="F:actin binding"/>
    <property type="evidence" value="ECO:0007669"/>
    <property type="project" value="InterPro"/>
</dbReference>
<dbReference type="InterPro" id="IPR036223">
    <property type="entry name" value="CAP_C_sf"/>
</dbReference>
<feature type="domain" description="Adenylate cyclase-associated CAP C-terminal" evidence="1">
    <location>
        <begin position="102"/>
        <end position="171"/>
    </location>
</feature>
<dbReference type="EMBL" id="HBFK01030104">
    <property type="protein sequence ID" value="CAD8751823.1"/>
    <property type="molecule type" value="Transcribed_RNA"/>
</dbReference>
<dbReference type="Gene3D" id="2.160.20.70">
    <property type="match status" value="1"/>
</dbReference>
<dbReference type="AlphaFoldDB" id="A0A6U4RYR0"/>
<dbReference type="SUPFAM" id="SSF69340">
    <property type="entry name" value="C-terminal domain of adenylylcyclase associated protein"/>
    <property type="match status" value="1"/>
</dbReference>
<evidence type="ECO:0000313" key="2">
    <source>
        <dbReference type="EMBL" id="CAD8751823.1"/>
    </source>
</evidence>
<dbReference type="InterPro" id="IPR016098">
    <property type="entry name" value="CAP/MinC_C"/>
</dbReference>
<name>A0A6U4RYR0_HEMAN</name>
<dbReference type="GO" id="GO:0007010">
    <property type="term" value="P:cytoskeleton organization"/>
    <property type="evidence" value="ECO:0007669"/>
    <property type="project" value="InterPro"/>
</dbReference>
<dbReference type="Pfam" id="PF08603">
    <property type="entry name" value="CAP_C"/>
    <property type="match status" value="1"/>
</dbReference>
<gene>
    <name evidence="2" type="ORF">HAND1043_LOCUS18329</name>
</gene>
<evidence type="ECO:0000259" key="1">
    <source>
        <dbReference type="Pfam" id="PF08603"/>
    </source>
</evidence>
<sequence length="231" mass="26037">MDLILKNTDDFLFGMCCARPDRPIQQYQQPQVQMAPNDVPFGREDEIWFKRPEKARRGVIRAPSGSPRVTQVSPRKQPVILNAKPLKASHSKHGQFRGVVADMFVVEGYEAHTQMLIDHVEGANRLAIRNCNNCNVHVTADVTHLIVDGSRNTQVTVLGCRSVEVSRCMWLRVNFRQHHGLDPSLHLMDSYETTFHFPSSVDISEMPPKVHATRSTSVVLQSSDGNQINIS</sequence>
<dbReference type="InterPro" id="IPR013912">
    <property type="entry name" value="Adenylate_cyclase-assoc_CAP_C"/>
</dbReference>
<protein>
    <recommendedName>
        <fullName evidence="1">Adenylate cyclase-associated CAP C-terminal domain-containing protein</fullName>
    </recommendedName>
</protein>